<keyword evidence="1" id="KW-0479">Metal-binding</keyword>
<dbReference type="EMBL" id="CALQ01000318">
    <property type="protein sequence ID" value="CCM13628.1"/>
    <property type="molecule type" value="Genomic_DNA"/>
</dbReference>
<feature type="domain" description="CCHC-type" evidence="3">
    <location>
        <begin position="252"/>
        <end position="267"/>
    </location>
</feature>
<feature type="region of interest" description="Disordered" evidence="2">
    <location>
        <begin position="146"/>
        <end position="204"/>
    </location>
</feature>
<feature type="region of interest" description="Disordered" evidence="2">
    <location>
        <begin position="70"/>
        <end position="121"/>
    </location>
</feature>
<feature type="compositionally biased region" description="Low complexity" evidence="2">
    <location>
        <begin position="416"/>
        <end position="440"/>
    </location>
</feature>
<gene>
    <name evidence="4" type="primary">LgM4147LRVhigh.11.00380.00050</name>
    <name evidence="4" type="ORF">BN36_1111420</name>
</gene>
<feature type="compositionally biased region" description="Polar residues" evidence="2">
    <location>
        <begin position="85"/>
        <end position="105"/>
    </location>
</feature>
<sequence length="610" mass="64132">MMDLRGAPLSKGISTPSGFVQCSVHNVRRKAECCEMKPVLNADMEVIDYRCVCKQAFTCKSASERQSSDLAGGAVTADARKSARNGESSGSTPLVIDASSTSMTAHSVHHHHQGQLSAAGAADRKAGMGTLFAVSFHAASRSAPDASTFAKTAVVSPKSFLSDREGEAGDNDEGKDDENGEGTRGDGMTISDSDADDVDALDNLPSFTAGAAPATATAAAASLPTAPRGRSRYYDSVQNAGTGGYAPPAKVCWSCGMSGHEKPACPNALCRTCHQKRGPYGLPHRCTPVITPSPFIVCPTPSEWRAATQKTATAVGEPKGMAAVRCVACNEYGHFDCSTVVLPSSYALIASSPPGPAAVPQTATPTCCFCGVRGHTVFGCLQREHVNPDYFERRNQLVADALRCGRGNAAAGVPFNNSGGNLSGSGYSSQQQYQQRSYGSPTGGAQSSFSSLTGYGNNRDGAGGAQRRERGWRDDHGQRGGGNQYSNNRREGGAYHHNSGCVDRDHQRQCYESPSLSRTGGGYASPSLSIPRSRDPFQGGRHGHHEGRSLDKYGGSRHSHSEGEQGGVGSRGHGQRSHYPQQSKHHYHQGSRSGSGYGGDSGHYSGDSLF</sequence>
<keyword evidence="1" id="KW-0862">Zinc</keyword>
<evidence type="ECO:0000256" key="1">
    <source>
        <dbReference type="PROSITE-ProRule" id="PRU00047"/>
    </source>
</evidence>
<protein>
    <recommendedName>
        <fullName evidence="3">CCHC-type domain-containing protein</fullName>
    </recommendedName>
</protein>
<name>A0A1E1IRC3_LEIGU</name>
<feature type="compositionally biased region" description="Basic and acidic residues" evidence="2">
    <location>
        <begin position="466"/>
        <end position="478"/>
    </location>
</feature>
<dbReference type="AlphaFoldDB" id="A0A1E1IRC3"/>
<dbReference type="InterPro" id="IPR001878">
    <property type="entry name" value="Znf_CCHC"/>
</dbReference>
<reference evidence="4" key="1">
    <citation type="submission" date="2012-08" db="EMBL/GenBank/DDBJ databases">
        <title>Comparative genomics of metastatic and non-metastatic Leishmania guyanensis provides insights into polygenic factors involved in Leishmania RNA virus infection.</title>
        <authorList>
            <person name="Smith D."/>
            <person name="Hertz-Fowler C."/>
            <person name="Martin R."/>
            <person name="Dickens N."/>
            <person name="Fasel N."/>
            <person name="Falquet L."/>
            <person name="Beverley S."/>
            <person name="Zangger H."/>
            <person name="Calderon-Copete S."/>
            <person name="Mottram J."/>
            <person name="Xenarios I."/>
        </authorList>
    </citation>
    <scope>NUCLEOTIDE SEQUENCE</scope>
    <source>
        <strain evidence="4">MHOM/BR/75/M4147/SSU:IR2SAT-LUC</strain>
    </source>
</reference>
<accession>A0A1E1IRC3</accession>
<feature type="region of interest" description="Disordered" evidence="2">
    <location>
        <begin position="415"/>
        <end position="610"/>
    </location>
</feature>
<dbReference type="SMART" id="SM00343">
    <property type="entry name" value="ZnF_C2HC"/>
    <property type="match status" value="3"/>
</dbReference>
<evidence type="ECO:0000259" key="3">
    <source>
        <dbReference type="PROSITE" id="PS50158"/>
    </source>
</evidence>
<organism evidence="4">
    <name type="scientific">Leishmania guyanensis</name>
    <dbReference type="NCBI Taxonomy" id="5670"/>
    <lineage>
        <taxon>Eukaryota</taxon>
        <taxon>Discoba</taxon>
        <taxon>Euglenozoa</taxon>
        <taxon>Kinetoplastea</taxon>
        <taxon>Metakinetoplastina</taxon>
        <taxon>Trypanosomatida</taxon>
        <taxon>Trypanosomatidae</taxon>
        <taxon>Leishmaniinae</taxon>
        <taxon>Leishmania</taxon>
        <taxon>Leishmania guyanensis species complex</taxon>
    </lineage>
</organism>
<dbReference type="GO" id="GO:0008270">
    <property type="term" value="F:zinc ion binding"/>
    <property type="evidence" value="ECO:0007669"/>
    <property type="project" value="UniProtKB-KW"/>
</dbReference>
<proteinExistence type="predicted"/>
<evidence type="ECO:0000313" key="4">
    <source>
        <dbReference type="EMBL" id="CCM13628.1"/>
    </source>
</evidence>
<dbReference type="PROSITE" id="PS50158">
    <property type="entry name" value="ZF_CCHC"/>
    <property type="match status" value="1"/>
</dbReference>
<feature type="compositionally biased region" description="Polar residues" evidence="2">
    <location>
        <begin position="443"/>
        <end position="456"/>
    </location>
</feature>
<feature type="compositionally biased region" description="Acidic residues" evidence="2">
    <location>
        <begin position="168"/>
        <end position="180"/>
    </location>
</feature>
<evidence type="ECO:0000256" key="2">
    <source>
        <dbReference type="SAM" id="MobiDB-lite"/>
    </source>
</evidence>
<keyword evidence="1" id="KW-0863">Zinc-finger</keyword>
<dbReference type="GO" id="GO:0003676">
    <property type="term" value="F:nucleic acid binding"/>
    <property type="evidence" value="ECO:0007669"/>
    <property type="project" value="InterPro"/>
</dbReference>